<dbReference type="OMA" id="CISERNY"/>
<dbReference type="SMART" id="SM01332">
    <property type="entry name" value="Cyclin_C"/>
    <property type="match status" value="1"/>
</dbReference>
<name>A0A1R3IGN1_COCAP</name>
<keyword evidence="2" id="KW-0132">Cell division</keyword>
<keyword evidence="4" id="KW-0131">Cell cycle</keyword>
<dbReference type="InterPro" id="IPR039361">
    <property type="entry name" value="Cyclin"/>
</dbReference>
<dbReference type="GO" id="GO:0016538">
    <property type="term" value="F:cyclin-dependent protein serine/threonine kinase regulator activity"/>
    <property type="evidence" value="ECO:0007669"/>
    <property type="project" value="InterPro"/>
</dbReference>
<dbReference type="OrthoDB" id="5590282at2759"/>
<feature type="region of interest" description="Disordered" evidence="6">
    <location>
        <begin position="1"/>
        <end position="24"/>
    </location>
</feature>
<evidence type="ECO:0000256" key="5">
    <source>
        <dbReference type="RuleBase" id="RU000383"/>
    </source>
</evidence>
<evidence type="ECO:0000256" key="6">
    <source>
        <dbReference type="SAM" id="MobiDB-lite"/>
    </source>
</evidence>
<dbReference type="PANTHER" id="PTHR10177">
    <property type="entry name" value="CYCLINS"/>
    <property type="match status" value="1"/>
</dbReference>
<keyword evidence="3 5" id="KW-0195">Cyclin</keyword>
<comment type="similarity">
    <text evidence="1">Belongs to the cyclin family. Cyclin AB subfamily.</text>
</comment>
<dbReference type="InterPro" id="IPR013763">
    <property type="entry name" value="Cyclin-like_dom"/>
</dbReference>
<dbReference type="PIRSF" id="PIRSF001771">
    <property type="entry name" value="Cyclin_A_B_D_E"/>
    <property type="match status" value="1"/>
</dbReference>
<dbReference type="InterPro" id="IPR048258">
    <property type="entry name" value="Cyclins_cyclin-box"/>
</dbReference>
<comment type="caution">
    <text evidence="9">The sequence shown here is derived from an EMBL/GenBank/DDBJ whole genome shotgun (WGS) entry which is preliminary data.</text>
</comment>
<dbReference type="Pfam" id="PF02984">
    <property type="entry name" value="Cyclin_C"/>
    <property type="match status" value="1"/>
</dbReference>
<feature type="domain" description="Cyclin C-terminal" evidence="8">
    <location>
        <begin position="314"/>
        <end position="434"/>
    </location>
</feature>
<organism evidence="9 10">
    <name type="scientific">Corchorus capsularis</name>
    <name type="common">Jute</name>
    <dbReference type="NCBI Taxonomy" id="210143"/>
    <lineage>
        <taxon>Eukaryota</taxon>
        <taxon>Viridiplantae</taxon>
        <taxon>Streptophyta</taxon>
        <taxon>Embryophyta</taxon>
        <taxon>Tracheophyta</taxon>
        <taxon>Spermatophyta</taxon>
        <taxon>Magnoliopsida</taxon>
        <taxon>eudicotyledons</taxon>
        <taxon>Gunneridae</taxon>
        <taxon>Pentapetalae</taxon>
        <taxon>rosids</taxon>
        <taxon>malvids</taxon>
        <taxon>Malvales</taxon>
        <taxon>Malvaceae</taxon>
        <taxon>Grewioideae</taxon>
        <taxon>Apeibeae</taxon>
        <taxon>Corchorus</taxon>
    </lineage>
</organism>
<dbReference type="InterPro" id="IPR006671">
    <property type="entry name" value="Cyclin_N"/>
</dbReference>
<dbReference type="FunFam" id="1.10.472.10:FF:000032">
    <property type="entry name" value="G2/mitotic-specific cyclin-1"/>
    <property type="match status" value="1"/>
</dbReference>
<sequence>MDNRIVDHGHSRGGGKVKNENGNRPALRDIGNLDTLKITYPITRGFQAKLLADAQAAGPNKNSAVATFGDWLPVNKKGGNVKKVAKTKKLSDKPDAATIINISSDEEEEKVKKKGGRQTSDASVNPVSERSSNVKCSRKNVKTLTSILTARSKAACGVRANELKDEVFNIDEADVNDELAVVEYVDDLYKFYKSTENDARVQDYLCSQLLITIGMRKVLVDWLIQAHNSFQLMPETLYLTINILDRYLSRKAVSRDKLQLVGLGSLLIACKYEEIWPPQVADLVSISDYAFVEEQILAMEKAILEKLEWYLTVPTPYVFLMRYIKASSVSFDLEMENMVFFLAELGIAHYDTVVQYSPSLLAAAAVYAARCTLNRSPFWTATLKHHTGYSEEQLMSCAKLLVAFHQNAAKGKLKGICSKFVSSSRGSVALLTPAKALLAST</sequence>
<evidence type="ECO:0000259" key="8">
    <source>
        <dbReference type="SMART" id="SM01332"/>
    </source>
</evidence>
<dbReference type="InterPro" id="IPR004367">
    <property type="entry name" value="Cyclin_C-dom"/>
</dbReference>
<feature type="compositionally biased region" description="Basic and acidic residues" evidence="6">
    <location>
        <begin position="1"/>
        <end position="10"/>
    </location>
</feature>
<dbReference type="AlphaFoldDB" id="A0A1R3IGN1"/>
<accession>A0A1R3IGN1</accession>
<keyword evidence="10" id="KW-1185">Reference proteome</keyword>
<evidence type="ECO:0000256" key="3">
    <source>
        <dbReference type="ARBA" id="ARBA00023127"/>
    </source>
</evidence>
<dbReference type="STRING" id="210143.A0A1R3IGN1"/>
<feature type="region of interest" description="Disordered" evidence="6">
    <location>
        <begin position="106"/>
        <end position="134"/>
    </location>
</feature>
<dbReference type="GO" id="GO:0010332">
    <property type="term" value="P:response to gamma radiation"/>
    <property type="evidence" value="ECO:0007669"/>
    <property type="project" value="UniProtKB-ARBA"/>
</dbReference>
<dbReference type="InterPro" id="IPR036915">
    <property type="entry name" value="Cyclin-like_sf"/>
</dbReference>
<feature type="domain" description="Cyclin-like" evidence="7">
    <location>
        <begin position="318"/>
        <end position="403"/>
    </location>
</feature>
<protein>
    <submittedName>
        <fullName evidence="9">Uncharacterized protein</fullName>
    </submittedName>
</protein>
<dbReference type="Proteomes" id="UP000188268">
    <property type="component" value="Unassembled WGS sequence"/>
</dbReference>
<dbReference type="InterPro" id="IPR046965">
    <property type="entry name" value="Cyclin_A/B-like"/>
</dbReference>
<gene>
    <name evidence="9" type="ORF">CCACVL1_12323</name>
</gene>
<evidence type="ECO:0000259" key="7">
    <source>
        <dbReference type="SMART" id="SM00385"/>
    </source>
</evidence>
<dbReference type="Pfam" id="PF00134">
    <property type="entry name" value="Cyclin_N"/>
    <property type="match status" value="1"/>
</dbReference>
<evidence type="ECO:0000313" key="9">
    <source>
        <dbReference type="EMBL" id="OMO81661.1"/>
    </source>
</evidence>
<feature type="compositionally biased region" description="Polar residues" evidence="6">
    <location>
        <begin position="117"/>
        <end position="134"/>
    </location>
</feature>
<dbReference type="SMART" id="SM00385">
    <property type="entry name" value="CYCLIN"/>
    <property type="match status" value="2"/>
</dbReference>
<dbReference type="GO" id="GO:0051301">
    <property type="term" value="P:cell division"/>
    <property type="evidence" value="ECO:0007669"/>
    <property type="project" value="UniProtKB-KW"/>
</dbReference>
<evidence type="ECO:0000256" key="2">
    <source>
        <dbReference type="ARBA" id="ARBA00022618"/>
    </source>
</evidence>
<evidence type="ECO:0000256" key="4">
    <source>
        <dbReference type="ARBA" id="ARBA00023306"/>
    </source>
</evidence>
<proteinExistence type="inferred from homology"/>
<dbReference type="PROSITE" id="PS00292">
    <property type="entry name" value="CYCLINS"/>
    <property type="match status" value="1"/>
</dbReference>
<dbReference type="Gramene" id="OMO81661">
    <property type="protein sequence ID" value="OMO81661"/>
    <property type="gene ID" value="CCACVL1_12323"/>
</dbReference>
<dbReference type="EMBL" id="AWWV01010110">
    <property type="protein sequence ID" value="OMO81661.1"/>
    <property type="molecule type" value="Genomic_DNA"/>
</dbReference>
<dbReference type="SUPFAM" id="SSF47954">
    <property type="entry name" value="Cyclin-like"/>
    <property type="match status" value="2"/>
</dbReference>
<evidence type="ECO:0000256" key="1">
    <source>
        <dbReference type="ARBA" id="ARBA00006955"/>
    </source>
</evidence>
<dbReference type="GO" id="GO:0044772">
    <property type="term" value="P:mitotic cell cycle phase transition"/>
    <property type="evidence" value="ECO:0007669"/>
    <property type="project" value="InterPro"/>
</dbReference>
<dbReference type="Gene3D" id="1.10.472.10">
    <property type="entry name" value="Cyclin-like"/>
    <property type="match status" value="2"/>
</dbReference>
<feature type="domain" description="Cyclin-like" evidence="7">
    <location>
        <begin position="221"/>
        <end position="305"/>
    </location>
</feature>
<reference evidence="9 10" key="1">
    <citation type="submission" date="2013-09" db="EMBL/GenBank/DDBJ databases">
        <title>Corchorus capsularis genome sequencing.</title>
        <authorList>
            <person name="Alam M."/>
            <person name="Haque M.S."/>
            <person name="Islam M.S."/>
            <person name="Emdad E.M."/>
            <person name="Islam M.M."/>
            <person name="Ahmed B."/>
            <person name="Halim A."/>
            <person name="Hossen Q.M.M."/>
            <person name="Hossain M.Z."/>
            <person name="Ahmed R."/>
            <person name="Khan M.M."/>
            <person name="Islam R."/>
            <person name="Rashid M.M."/>
            <person name="Khan S.A."/>
            <person name="Rahman M.S."/>
            <person name="Alam M."/>
        </authorList>
    </citation>
    <scope>NUCLEOTIDE SEQUENCE [LARGE SCALE GENOMIC DNA]</scope>
    <source>
        <strain evidence="10">cv. CVL-1</strain>
        <tissue evidence="9">Whole seedling</tissue>
    </source>
</reference>
<evidence type="ECO:0000313" key="10">
    <source>
        <dbReference type="Proteomes" id="UP000188268"/>
    </source>
</evidence>